<keyword evidence="4 7" id="KW-0378">Hydrolase</keyword>
<dbReference type="EMBL" id="JAUIQD010000001">
    <property type="protein sequence ID" value="KAK3363791.1"/>
    <property type="molecule type" value="Genomic_DNA"/>
</dbReference>
<dbReference type="Gene3D" id="3.20.20.80">
    <property type="entry name" value="Glycosidases"/>
    <property type="match status" value="1"/>
</dbReference>
<evidence type="ECO:0000313" key="7">
    <source>
        <dbReference type="EMBL" id="KAK3363791.1"/>
    </source>
</evidence>
<evidence type="ECO:0000259" key="5">
    <source>
        <dbReference type="Pfam" id="PF01055"/>
    </source>
</evidence>
<evidence type="ECO:0000256" key="4">
    <source>
        <dbReference type="RuleBase" id="RU361185"/>
    </source>
</evidence>
<dbReference type="EC" id="3.2.1.20" evidence="3"/>
<dbReference type="GO" id="GO:0005975">
    <property type="term" value="P:carbohydrate metabolic process"/>
    <property type="evidence" value="ECO:0007669"/>
    <property type="project" value="InterPro"/>
</dbReference>
<dbReference type="AlphaFoldDB" id="A0AAJ0HVQ5"/>
<evidence type="ECO:0000256" key="2">
    <source>
        <dbReference type="ARBA" id="ARBA00007806"/>
    </source>
</evidence>
<dbReference type="SUPFAM" id="SSF51011">
    <property type="entry name" value="Glycosyl hydrolase domain"/>
    <property type="match status" value="1"/>
</dbReference>
<organism evidence="7 8">
    <name type="scientific">Lasiosphaeria hispida</name>
    <dbReference type="NCBI Taxonomy" id="260671"/>
    <lineage>
        <taxon>Eukaryota</taxon>
        <taxon>Fungi</taxon>
        <taxon>Dikarya</taxon>
        <taxon>Ascomycota</taxon>
        <taxon>Pezizomycotina</taxon>
        <taxon>Sordariomycetes</taxon>
        <taxon>Sordariomycetidae</taxon>
        <taxon>Sordariales</taxon>
        <taxon>Lasiosphaeriaceae</taxon>
        <taxon>Lasiosphaeria</taxon>
    </lineage>
</organism>
<comment type="caution">
    <text evidence="7">The sequence shown here is derived from an EMBL/GenBank/DDBJ whole genome shotgun (WGS) entry which is preliminary data.</text>
</comment>
<keyword evidence="8" id="KW-1185">Reference proteome</keyword>
<sequence>MLAFTAIHAMLMVGSDICSFDGDAQEHMCARWATLGTFQPFYRNHADISAPSQEFCRWDLVKDAAKKAINVRYRLLDYVYIAMHAASTTGAPIASPLWFAYPQDANTFGIQTQWLWGDALVVSPVVNDDSQSVTFHLQNDVFYDFWTWEKIASQGAQITVDNVGNAQSEILPPTSWLRV</sequence>
<dbReference type="InterPro" id="IPR017853">
    <property type="entry name" value="GH"/>
</dbReference>
<dbReference type="Gene3D" id="2.60.40.1180">
    <property type="entry name" value="Golgi alpha-mannosidase II"/>
    <property type="match status" value="1"/>
</dbReference>
<comment type="similarity">
    <text evidence="2 4">Belongs to the glycosyl hydrolase 31 family.</text>
</comment>
<dbReference type="GO" id="GO:0004558">
    <property type="term" value="F:alpha-1,4-glucosidase activity"/>
    <property type="evidence" value="ECO:0007669"/>
    <property type="project" value="UniProtKB-EC"/>
</dbReference>
<evidence type="ECO:0000259" key="6">
    <source>
        <dbReference type="Pfam" id="PF21365"/>
    </source>
</evidence>
<accession>A0AAJ0HVQ5</accession>
<reference evidence="7" key="1">
    <citation type="journal article" date="2023" name="Mol. Phylogenet. Evol.">
        <title>Genome-scale phylogeny and comparative genomics of the fungal order Sordariales.</title>
        <authorList>
            <person name="Hensen N."/>
            <person name="Bonometti L."/>
            <person name="Westerberg I."/>
            <person name="Brannstrom I.O."/>
            <person name="Guillou S."/>
            <person name="Cros-Aarteil S."/>
            <person name="Calhoun S."/>
            <person name="Haridas S."/>
            <person name="Kuo A."/>
            <person name="Mondo S."/>
            <person name="Pangilinan J."/>
            <person name="Riley R."/>
            <person name="LaButti K."/>
            <person name="Andreopoulos B."/>
            <person name="Lipzen A."/>
            <person name="Chen C."/>
            <person name="Yan M."/>
            <person name="Daum C."/>
            <person name="Ng V."/>
            <person name="Clum A."/>
            <person name="Steindorff A."/>
            <person name="Ohm R.A."/>
            <person name="Martin F."/>
            <person name="Silar P."/>
            <person name="Natvig D.O."/>
            <person name="Lalanne C."/>
            <person name="Gautier V."/>
            <person name="Ament-Velasquez S.L."/>
            <person name="Kruys A."/>
            <person name="Hutchinson M.I."/>
            <person name="Powell A.J."/>
            <person name="Barry K."/>
            <person name="Miller A.N."/>
            <person name="Grigoriev I.V."/>
            <person name="Debuchy R."/>
            <person name="Gladieux P."/>
            <person name="Hiltunen Thoren M."/>
            <person name="Johannesson H."/>
        </authorList>
    </citation>
    <scope>NUCLEOTIDE SEQUENCE</scope>
    <source>
        <strain evidence="7">CBS 955.72</strain>
    </source>
</reference>
<reference evidence="7" key="2">
    <citation type="submission" date="2023-06" db="EMBL/GenBank/DDBJ databases">
        <authorList>
            <consortium name="Lawrence Berkeley National Laboratory"/>
            <person name="Haridas S."/>
            <person name="Hensen N."/>
            <person name="Bonometti L."/>
            <person name="Westerberg I."/>
            <person name="Brannstrom I.O."/>
            <person name="Guillou S."/>
            <person name="Cros-Aarteil S."/>
            <person name="Calhoun S."/>
            <person name="Kuo A."/>
            <person name="Mondo S."/>
            <person name="Pangilinan J."/>
            <person name="Riley R."/>
            <person name="Labutti K."/>
            <person name="Andreopoulos B."/>
            <person name="Lipzen A."/>
            <person name="Chen C."/>
            <person name="Yanf M."/>
            <person name="Daum C."/>
            <person name="Ng V."/>
            <person name="Clum A."/>
            <person name="Steindorff A."/>
            <person name="Ohm R."/>
            <person name="Martin F."/>
            <person name="Silar P."/>
            <person name="Natvig D."/>
            <person name="Lalanne C."/>
            <person name="Gautier V."/>
            <person name="Ament-Velasquez S.L."/>
            <person name="Kruys A."/>
            <person name="Hutchinson M.I."/>
            <person name="Powell A.J."/>
            <person name="Barry K."/>
            <person name="Miller A.N."/>
            <person name="Grigoriev I.V."/>
            <person name="Debuchy R."/>
            <person name="Gladieux P."/>
            <person name="Thoren M.H."/>
            <person name="Johannesson H."/>
        </authorList>
    </citation>
    <scope>NUCLEOTIDE SEQUENCE</scope>
    <source>
        <strain evidence="7">CBS 955.72</strain>
    </source>
</reference>
<dbReference type="Proteomes" id="UP001275084">
    <property type="component" value="Unassembled WGS sequence"/>
</dbReference>
<protein>
    <recommendedName>
        <fullName evidence="3">alpha-glucosidase</fullName>
        <ecNumber evidence="3">3.2.1.20</ecNumber>
    </recommendedName>
</protein>
<name>A0AAJ0HVQ5_9PEZI</name>
<evidence type="ECO:0000256" key="3">
    <source>
        <dbReference type="ARBA" id="ARBA00012741"/>
    </source>
</evidence>
<feature type="domain" description="Glycosyl hydrolase family 31 C-terminal" evidence="6">
    <location>
        <begin position="90"/>
        <end position="160"/>
    </location>
</feature>
<dbReference type="Pfam" id="PF21365">
    <property type="entry name" value="Glyco_hydro_31_3rd"/>
    <property type="match status" value="1"/>
</dbReference>
<comment type="catalytic activity">
    <reaction evidence="1">
        <text>Hydrolysis of terminal, non-reducing (1-&gt;4)-linked alpha-D-glucose residues with release of alpha-D-glucose.</text>
        <dbReference type="EC" id="3.2.1.20"/>
    </reaction>
</comment>
<proteinExistence type="inferred from homology"/>
<gene>
    <name evidence="7" type="ORF">B0T25DRAFT_528467</name>
</gene>
<dbReference type="InterPro" id="IPR000322">
    <property type="entry name" value="Glyco_hydro_31_TIM"/>
</dbReference>
<dbReference type="PANTHER" id="PTHR22762:SF95">
    <property type="entry name" value="ALPHA_BETA-GLUCOSIDASE AGDC-RELATED"/>
    <property type="match status" value="1"/>
</dbReference>
<dbReference type="InterPro" id="IPR013780">
    <property type="entry name" value="Glyco_hydro_b"/>
</dbReference>
<dbReference type="SUPFAM" id="SSF51445">
    <property type="entry name" value="(Trans)glycosidases"/>
    <property type="match status" value="1"/>
</dbReference>
<feature type="domain" description="Glycoside hydrolase family 31 TIM barrel" evidence="5">
    <location>
        <begin position="2"/>
        <end position="80"/>
    </location>
</feature>
<dbReference type="Pfam" id="PF01055">
    <property type="entry name" value="Glyco_hydro_31_2nd"/>
    <property type="match status" value="1"/>
</dbReference>
<evidence type="ECO:0000313" key="8">
    <source>
        <dbReference type="Proteomes" id="UP001275084"/>
    </source>
</evidence>
<dbReference type="PANTHER" id="PTHR22762">
    <property type="entry name" value="ALPHA-GLUCOSIDASE"/>
    <property type="match status" value="1"/>
</dbReference>
<evidence type="ECO:0000256" key="1">
    <source>
        <dbReference type="ARBA" id="ARBA00001657"/>
    </source>
</evidence>
<dbReference type="InterPro" id="IPR048395">
    <property type="entry name" value="Glyco_hydro_31_C"/>
</dbReference>
<keyword evidence="4" id="KW-0326">Glycosidase</keyword>